<reference evidence="2 3" key="1">
    <citation type="journal article" date="2003" name="PLoS Biol.">
        <title>The genome sequence of Caenorhabditis briggsae: a platform for comparative genomics.</title>
        <authorList>
            <person name="Stein L.D."/>
            <person name="Bao Z."/>
            <person name="Blasiar D."/>
            <person name="Blumenthal T."/>
            <person name="Brent M.R."/>
            <person name="Chen N."/>
            <person name="Chinwalla A."/>
            <person name="Clarke L."/>
            <person name="Clee C."/>
            <person name="Coghlan A."/>
            <person name="Coulson A."/>
            <person name="D'Eustachio P."/>
            <person name="Fitch D.H."/>
            <person name="Fulton L.A."/>
            <person name="Fulton R.E."/>
            <person name="Griffiths-Jones S."/>
            <person name="Harris T.W."/>
            <person name="Hillier L.W."/>
            <person name="Kamath R."/>
            <person name="Kuwabara P.E."/>
            <person name="Mardis E.R."/>
            <person name="Marra M.A."/>
            <person name="Miner T.L."/>
            <person name="Minx P."/>
            <person name="Mullikin J.C."/>
            <person name="Plumb R.W."/>
            <person name="Rogers J."/>
            <person name="Schein J.E."/>
            <person name="Sohrmann M."/>
            <person name="Spieth J."/>
            <person name="Stajich J.E."/>
            <person name="Wei C."/>
            <person name="Willey D."/>
            <person name="Wilson R.K."/>
            <person name="Durbin R."/>
            <person name="Waterston R.H."/>
        </authorList>
    </citation>
    <scope>NUCLEOTIDE SEQUENCE [LARGE SCALE GENOMIC DNA]</scope>
    <source>
        <strain evidence="2 3">AF16</strain>
    </source>
</reference>
<keyword evidence="1" id="KW-0472">Membrane</keyword>
<dbReference type="AlphaFoldDB" id="A8XQJ0"/>
<keyword evidence="3" id="KW-1185">Reference proteome</keyword>
<dbReference type="KEGG" id="cbr:CBG_17224"/>
<dbReference type="InParanoid" id="A8XQJ0"/>
<protein>
    <submittedName>
        <fullName evidence="2">Protein CBG17224</fullName>
    </submittedName>
</protein>
<dbReference type="GeneID" id="8586219"/>
<reference evidence="2 3" key="2">
    <citation type="journal article" date="2011" name="PLoS Genet.">
        <title>Caenorhabditis briggsae recombinant inbred line genotypes reveal inter-strain incompatibility and the evolution of recombination.</title>
        <authorList>
            <person name="Ross J.A."/>
            <person name="Koboldt D.C."/>
            <person name="Staisch J.E."/>
            <person name="Chamberlin H.M."/>
            <person name="Gupta B.P."/>
            <person name="Miller R.D."/>
            <person name="Baird S.E."/>
            <person name="Haag E.S."/>
        </authorList>
    </citation>
    <scope>NUCLEOTIDE SEQUENCE [LARGE SCALE GENOMIC DNA]</scope>
    <source>
        <strain evidence="2 3">AF16</strain>
    </source>
</reference>
<evidence type="ECO:0000313" key="3">
    <source>
        <dbReference type="Proteomes" id="UP000008549"/>
    </source>
</evidence>
<dbReference type="HOGENOM" id="CLU_1857056_0_0_1"/>
<organism evidence="2 3">
    <name type="scientific">Caenorhabditis briggsae</name>
    <dbReference type="NCBI Taxonomy" id="6238"/>
    <lineage>
        <taxon>Eukaryota</taxon>
        <taxon>Metazoa</taxon>
        <taxon>Ecdysozoa</taxon>
        <taxon>Nematoda</taxon>
        <taxon>Chromadorea</taxon>
        <taxon>Rhabditida</taxon>
        <taxon>Rhabditina</taxon>
        <taxon>Rhabditomorpha</taxon>
        <taxon>Rhabditoidea</taxon>
        <taxon>Rhabditidae</taxon>
        <taxon>Peloderinae</taxon>
        <taxon>Caenorhabditis</taxon>
    </lineage>
</organism>
<sequence length="138" mass="15640">MYFNILLVMSDQLMNNLSMFSNFISCVVHTDCTVLGFKLLCLQLHETSGSGFRFIESSISIVFETSLRSTGSQDLQIAVLKVIEFVVADFCCCRFFEQSSRNRLLESRRSALRVLLSIVQLVVVASFGFEVRIFLVSM</sequence>
<accession>A8XQJ0</accession>
<evidence type="ECO:0000256" key="1">
    <source>
        <dbReference type="SAM" id="Phobius"/>
    </source>
</evidence>
<proteinExistence type="predicted"/>
<feature type="transmembrane region" description="Helical" evidence="1">
    <location>
        <begin position="111"/>
        <end position="135"/>
    </location>
</feature>
<gene>
    <name evidence="2" type="ORF">CBG17224</name>
    <name evidence="2" type="ORF">CBG_17224</name>
</gene>
<evidence type="ECO:0000313" key="2">
    <source>
        <dbReference type="EMBL" id="CAP34915.2"/>
    </source>
</evidence>
<dbReference type="Proteomes" id="UP000008549">
    <property type="component" value="Unassembled WGS sequence"/>
</dbReference>
<dbReference type="EMBL" id="HE601483">
    <property type="protein sequence ID" value="CAP34915.2"/>
    <property type="molecule type" value="Genomic_DNA"/>
</dbReference>
<dbReference type="RefSeq" id="XP_045096126.1">
    <property type="nucleotide sequence ID" value="XM_045239318.1"/>
</dbReference>
<keyword evidence="1" id="KW-1133">Transmembrane helix</keyword>
<name>A8XQJ0_CAEBR</name>
<dbReference type="CTD" id="8586219"/>
<keyword evidence="1" id="KW-0812">Transmembrane</keyword>